<feature type="signal peptide" evidence="5">
    <location>
        <begin position="1"/>
        <end position="24"/>
    </location>
</feature>
<dbReference type="HOGENOM" id="CLU_014750_1_0_6"/>
<sequence length="763" mass="83812">MSNFPIRVTALLVAATLVSPTVSANDIEQSIKVDDLDPTAKRRKIGLALSGGGAKGAAHVGVLRYLEANNIAIDYITGTSIGAYVGGLYALGYNADEIEAIMLELDWSSGFDDSVPRMALDFHDKQDFDRFNLPFDFGSLDGELLMPKGVLRGQTMANLYIRSAGMVPRIASFDDLAIPFKAISTDIATGRAVVLESGNLLAAMQASASVPGILQPLDINGRYLVDGGMVSNMPVDTVRAMGADIVIAVDIGAELAPKEDLQDSFAILSQLSTMMTRANAVEQIENLQPQDILIRPDISQLDTTDFASMPLGFEKGELAASVQVEQLTALAASTDDFAHYQARRQQYKQSLQAFQQRPVDKVVVVSNSYEPIEKISAALGISKGDTVDREEIVVAIDRVYALNSFERVEAEVTEDEAQQKILTVNAKEKSWGPNFFDIGFSLEEDFSEISDIKLDLAYTLNNVADTQGRLRFELSSGLEKVLGAEFLLPLDSLDKYYWKSRYRFKQEQQLYFWDNERSLKTLTKSHKISSSIGINLSNDMIVELGFAAETGNIEGPTIISLDIDYQSYSSFIIASYDSLDSYSFPSKGTQIYFKGAYNDDNLDQLTLPIVGDVFGDTKQFNYEFSFKHARSIARHTLINKVKVSGTNSDEVSLIHIHKLGGFLNLSGLHKDALVGSQLSYASLVYQYRVNWQGFGGISIPLYIGASAEAGNVWQYKDQRGLDDLIYAASIFVGTETDFGPAVLGFGVNDQQHKTVYLTLGKTF</sequence>
<gene>
    <name evidence="7" type="ordered locus">swp_2090</name>
</gene>
<dbReference type="KEGG" id="swp:swp_2090"/>
<dbReference type="PANTHER" id="PTHR14226">
    <property type="entry name" value="NEUROPATHY TARGET ESTERASE/SWISS CHEESE D.MELANOGASTER"/>
    <property type="match status" value="1"/>
</dbReference>
<dbReference type="Gene3D" id="2.40.160.50">
    <property type="entry name" value="membrane protein fhac: a member of the omp85/tpsb transporter family"/>
    <property type="match status" value="1"/>
</dbReference>
<dbReference type="CDD" id="cd07205">
    <property type="entry name" value="Pat_PNPLA6_PNPLA7_NTE1_like"/>
    <property type="match status" value="1"/>
</dbReference>
<evidence type="ECO:0000256" key="2">
    <source>
        <dbReference type="ARBA" id="ARBA00022963"/>
    </source>
</evidence>
<evidence type="ECO:0000259" key="6">
    <source>
        <dbReference type="PROSITE" id="PS51635"/>
    </source>
</evidence>
<protein>
    <submittedName>
        <fullName evidence="7">Patatin</fullName>
    </submittedName>
</protein>
<dbReference type="eggNOG" id="COG4775">
    <property type="taxonomic scope" value="Bacteria"/>
</dbReference>
<feature type="domain" description="PNPLA" evidence="6">
    <location>
        <begin position="47"/>
        <end position="239"/>
    </location>
</feature>
<dbReference type="InterPro" id="IPR050301">
    <property type="entry name" value="NTE"/>
</dbReference>
<dbReference type="GO" id="GO:0016787">
    <property type="term" value="F:hydrolase activity"/>
    <property type="evidence" value="ECO:0007669"/>
    <property type="project" value="UniProtKB-UniRule"/>
</dbReference>
<dbReference type="Proteomes" id="UP000000753">
    <property type="component" value="Chromosome"/>
</dbReference>
<evidence type="ECO:0000256" key="1">
    <source>
        <dbReference type="ARBA" id="ARBA00022801"/>
    </source>
</evidence>
<feature type="short sequence motif" description="GXSXG" evidence="4">
    <location>
        <begin position="78"/>
        <end position="82"/>
    </location>
</feature>
<keyword evidence="1 4" id="KW-0378">Hydrolase</keyword>
<dbReference type="RefSeq" id="WP_020912206.1">
    <property type="nucleotide sequence ID" value="NC_011566.1"/>
</dbReference>
<dbReference type="PROSITE" id="PS51635">
    <property type="entry name" value="PNPLA"/>
    <property type="match status" value="1"/>
</dbReference>
<dbReference type="eggNOG" id="COG1752">
    <property type="taxonomic scope" value="Bacteria"/>
</dbReference>
<dbReference type="Pfam" id="PF01734">
    <property type="entry name" value="Patatin"/>
    <property type="match status" value="1"/>
</dbReference>
<dbReference type="GO" id="GO:0016042">
    <property type="term" value="P:lipid catabolic process"/>
    <property type="evidence" value="ECO:0007669"/>
    <property type="project" value="UniProtKB-UniRule"/>
</dbReference>
<dbReference type="EMBL" id="CP000472">
    <property type="protein sequence ID" value="ACJ28844.1"/>
    <property type="molecule type" value="Genomic_DNA"/>
</dbReference>
<dbReference type="InterPro" id="IPR002641">
    <property type="entry name" value="PNPLA_dom"/>
</dbReference>
<accession>B8CLS0</accession>
<feature type="short sequence motif" description="GXGXXG" evidence="4">
    <location>
        <begin position="51"/>
        <end position="56"/>
    </location>
</feature>
<dbReference type="AlphaFoldDB" id="B8CLS0"/>
<dbReference type="SUPFAM" id="SSF52151">
    <property type="entry name" value="FabD/lysophospholipase-like"/>
    <property type="match status" value="1"/>
</dbReference>
<proteinExistence type="predicted"/>
<name>B8CLS0_SHEPW</name>
<evidence type="ECO:0000256" key="5">
    <source>
        <dbReference type="SAM" id="SignalP"/>
    </source>
</evidence>
<keyword evidence="3 4" id="KW-0443">Lipid metabolism</keyword>
<feature type="active site" description="Nucleophile" evidence="4">
    <location>
        <position position="80"/>
    </location>
</feature>
<dbReference type="STRING" id="225849.swp_2090"/>
<evidence type="ECO:0000256" key="3">
    <source>
        <dbReference type="ARBA" id="ARBA00023098"/>
    </source>
</evidence>
<dbReference type="OrthoDB" id="5290098at2"/>
<keyword evidence="8" id="KW-1185">Reference proteome</keyword>
<evidence type="ECO:0000256" key="4">
    <source>
        <dbReference type="PROSITE-ProRule" id="PRU01161"/>
    </source>
</evidence>
<feature type="active site" description="Proton acceptor" evidence="4">
    <location>
        <position position="226"/>
    </location>
</feature>
<keyword evidence="2 4" id="KW-0442">Lipid degradation</keyword>
<reference evidence="7 8" key="1">
    <citation type="journal article" date="2008" name="PLoS ONE">
        <title>Environmental adaptation: genomic analysis of the piezotolerant and psychrotolerant deep-sea iron reducing bacterium Shewanella piezotolerans WP3.</title>
        <authorList>
            <person name="Wang F."/>
            <person name="Wang J."/>
            <person name="Jian H."/>
            <person name="Zhang B."/>
            <person name="Li S."/>
            <person name="Wang F."/>
            <person name="Zeng X."/>
            <person name="Gao L."/>
            <person name="Bartlett D.H."/>
            <person name="Yu J."/>
            <person name="Hu S."/>
            <person name="Xiao X."/>
        </authorList>
    </citation>
    <scope>NUCLEOTIDE SEQUENCE [LARGE SCALE GENOMIC DNA]</scope>
    <source>
        <strain evidence="8">WP3 / JCM 13877</strain>
    </source>
</reference>
<dbReference type="Gene3D" id="3.40.1090.10">
    <property type="entry name" value="Cytosolic phospholipase A2 catalytic domain"/>
    <property type="match status" value="2"/>
</dbReference>
<feature type="short sequence motif" description="DGA/G" evidence="4">
    <location>
        <begin position="226"/>
        <end position="228"/>
    </location>
</feature>
<dbReference type="Gene3D" id="3.10.20.310">
    <property type="entry name" value="membrane protein fhac"/>
    <property type="match status" value="1"/>
</dbReference>
<keyword evidence="5" id="KW-0732">Signal</keyword>
<dbReference type="InterPro" id="IPR016035">
    <property type="entry name" value="Acyl_Trfase/lysoPLipase"/>
</dbReference>
<feature type="chain" id="PRO_5002866802" evidence="5">
    <location>
        <begin position="25"/>
        <end position="763"/>
    </location>
</feature>
<organism evidence="7 8">
    <name type="scientific">Shewanella piezotolerans (strain WP3 / JCM 13877)</name>
    <dbReference type="NCBI Taxonomy" id="225849"/>
    <lineage>
        <taxon>Bacteria</taxon>
        <taxon>Pseudomonadati</taxon>
        <taxon>Pseudomonadota</taxon>
        <taxon>Gammaproteobacteria</taxon>
        <taxon>Alteromonadales</taxon>
        <taxon>Shewanellaceae</taxon>
        <taxon>Shewanella</taxon>
    </lineage>
</organism>
<evidence type="ECO:0000313" key="7">
    <source>
        <dbReference type="EMBL" id="ACJ28844.1"/>
    </source>
</evidence>
<evidence type="ECO:0000313" key="8">
    <source>
        <dbReference type="Proteomes" id="UP000000753"/>
    </source>
</evidence>
<dbReference type="PANTHER" id="PTHR14226:SF29">
    <property type="entry name" value="NEUROPATHY TARGET ESTERASE SWS"/>
    <property type="match status" value="1"/>
</dbReference>